<dbReference type="RefSeq" id="WP_184808716.1">
    <property type="nucleotide sequence ID" value="NZ_JACHJQ010000001.1"/>
</dbReference>
<organism evidence="2 3">
    <name type="scientific">Actinophytocola algeriensis</name>
    <dbReference type="NCBI Taxonomy" id="1768010"/>
    <lineage>
        <taxon>Bacteria</taxon>
        <taxon>Bacillati</taxon>
        <taxon>Actinomycetota</taxon>
        <taxon>Actinomycetes</taxon>
        <taxon>Pseudonocardiales</taxon>
        <taxon>Pseudonocardiaceae</taxon>
    </lineage>
</organism>
<feature type="signal peptide" evidence="1">
    <location>
        <begin position="1"/>
        <end position="22"/>
    </location>
</feature>
<keyword evidence="1" id="KW-0732">Signal</keyword>
<name>A0A7W7VBZ0_9PSEU</name>
<dbReference type="EMBL" id="JACHJQ010000001">
    <property type="protein sequence ID" value="MBB4904467.1"/>
    <property type="molecule type" value="Genomic_DNA"/>
</dbReference>
<accession>A0A7W7VBZ0</accession>
<evidence type="ECO:0000313" key="2">
    <source>
        <dbReference type="EMBL" id="MBB4904467.1"/>
    </source>
</evidence>
<dbReference type="Proteomes" id="UP000520767">
    <property type="component" value="Unassembled WGS sequence"/>
</dbReference>
<proteinExistence type="predicted"/>
<evidence type="ECO:0000256" key="1">
    <source>
        <dbReference type="SAM" id="SignalP"/>
    </source>
</evidence>
<reference evidence="2 3" key="1">
    <citation type="submission" date="2020-08" db="EMBL/GenBank/DDBJ databases">
        <title>Genomic Encyclopedia of Type Strains, Phase III (KMG-III): the genomes of soil and plant-associated and newly described type strains.</title>
        <authorList>
            <person name="Whitman W."/>
        </authorList>
    </citation>
    <scope>NUCLEOTIDE SEQUENCE [LARGE SCALE GENOMIC DNA]</scope>
    <source>
        <strain evidence="2 3">CECT 8960</strain>
    </source>
</reference>
<feature type="chain" id="PRO_5039291078" description="DUF3558 domain-containing protein" evidence="1">
    <location>
        <begin position="23"/>
        <end position="319"/>
    </location>
</feature>
<protein>
    <recommendedName>
        <fullName evidence="4">DUF3558 domain-containing protein</fullName>
    </recommendedName>
</protein>
<evidence type="ECO:0000313" key="3">
    <source>
        <dbReference type="Proteomes" id="UP000520767"/>
    </source>
</evidence>
<evidence type="ECO:0008006" key="4">
    <source>
        <dbReference type="Google" id="ProtNLM"/>
    </source>
</evidence>
<gene>
    <name evidence="2" type="ORF">FHR82_000677</name>
</gene>
<sequence length="319" mass="33210">MRVRLCALAAVLVLTGCTTGMPGVPEAGEELPLTSSVLGEPTTIDPCSLTGSAAFEEIGTARMPGTPTFDECRVAVAVDGGHAYVWVGLLRDDPLTPDWRDRVASPGRGTTIGRLADTCDTVLVLADGVSVTATAEPVPGSRPGEDTLCHLTEAALRGAYEVLAAGQVRHWAPPVSSLAVVYACDVVQDRDIEAALGLDEVAESPYPAEHRCRWGDPDGDPPSAEVRFLVGVSPSAVDVPDGARSETLAGRTSWVVPGHDPELASCRIVTEHGDFGLGTGTREFAVLETATGIARRGEDRCAPARTLAATAWAGLPPLA</sequence>
<dbReference type="PROSITE" id="PS51257">
    <property type="entry name" value="PROKAR_LIPOPROTEIN"/>
    <property type="match status" value="1"/>
</dbReference>
<comment type="caution">
    <text evidence="2">The sequence shown here is derived from an EMBL/GenBank/DDBJ whole genome shotgun (WGS) entry which is preliminary data.</text>
</comment>
<keyword evidence="3" id="KW-1185">Reference proteome</keyword>
<dbReference type="AlphaFoldDB" id="A0A7W7VBZ0"/>